<evidence type="ECO:0000313" key="2">
    <source>
        <dbReference type="EMBL" id="EAR52514.1"/>
    </source>
</evidence>
<dbReference type="EMBL" id="AAOT01000003">
    <property type="protein sequence ID" value="EAR52514.1"/>
    <property type="molecule type" value="Genomic_DNA"/>
</dbReference>
<dbReference type="Proteomes" id="UP000003635">
    <property type="component" value="Unassembled WGS sequence"/>
</dbReference>
<dbReference type="HOGENOM" id="CLU_1813838_0_0_5"/>
<name>Q2CIS5_OCEGH</name>
<dbReference type="RefSeq" id="WP_007254604.1">
    <property type="nucleotide sequence ID" value="NZ_CH724107.1"/>
</dbReference>
<accession>Q2CIS5</accession>
<dbReference type="AlphaFoldDB" id="Q2CIS5"/>
<proteinExistence type="predicted"/>
<organism evidence="2 3">
    <name type="scientific">Oceanicola granulosus (strain ATCC BAA-861 / DSM 15982 / KCTC 12143 / HTCC2516)</name>
    <dbReference type="NCBI Taxonomy" id="314256"/>
    <lineage>
        <taxon>Bacteria</taxon>
        <taxon>Pseudomonadati</taxon>
        <taxon>Pseudomonadota</taxon>
        <taxon>Alphaproteobacteria</taxon>
        <taxon>Rhodobacterales</taxon>
        <taxon>Roseobacteraceae</taxon>
        <taxon>Oceanicola</taxon>
    </lineage>
</organism>
<dbReference type="STRING" id="314256.OG2516_05383"/>
<reference evidence="2 3" key="1">
    <citation type="journal article" date="2010" name="J. Bacteriol.">
        <title>Genome sequences of Oceanicola granulosus HTCC2516(T) and Oceanicola batsensis HTCC2597(TDelta).</title>
        <authorList>
            <person name="Thrash J.C."/>
            <person name="Cho J.C."/>
            <person name="Vergin K.L."/>
            <person name="Giovannoni S.J."/>
        </authorList>
    </citation>
    <scope>NUCLEOTIDE SEQUENCE [LARGE SCALE GENOMIC DNA]</scope>
    <source>
        <strain evidence="3">ATCC BAA-861 / DSM 15982 / KCTC 12143 / HTCC2516</strain>
    </source>
</reference>
<gene>
    <name evidence="2" type="ORF">OG2516_05383</name>
</gene>
<evidence type="ECO:0000256" key="1">
    <source>
        <dbReference type="SAM" id="MobiDB-lite"/>
    </source>
</evidence>
<comment type="caution">
    <text evidence="2">The sequence shown here is derived from an EMBL/GenBank/DDBJ whole genome shotgun (WGS) entry which is preliminary data.</text>
</comment>
<keyword evidence="3" id="KW-1185">Reference proteome</keyword>
<protein>
    <submittedName>
        <fullName evidence="2">Uncharacterized protein</fullName>
    </submittedName>
</protein>
<feature type="region of interest" description="Disordered" evidence="1">
    <location>
        <begin position="121"/>
        <end position="142"/>
    </location>
</feature>
<sequence>MCLILLQSPYGRYPWLKRLLDAADGVTVVAAVSDLTELHTAVGDLSADAVLLPAEVSEAVEFRLLCGLFAALHVGCIRLGERPGMPGAPDLPHVRPVDDADTLIPQLRLAAARLVPRRAGGSLIGRKGRPEPPAVQARTVRA</sequence>
<evidence type="ECO:0000313" key="3">
    <source>
        <dbReference type="Proteomes" id="UP000003635"/>
    </source>
</evidence>